<dbReference type="AlphaFoldDB" id="A0A0V0UHM8"/>
<protein>
    <submittedName>
        <fullName evidence="1">Uncharacterized protein</fullName>
    </submittedName>
</protein>
<evidence type="ECO:0000313" key="2">
    <source>
        <dbReference type="Proteomes" id="UP000055048"/>
    </source>
</evidence>
<keyword evidence="2" id="KW-1185">Reference proteome</keyword>
<name>A0A0V0UHM8_9BILA</name>
<reference evidence="1 2" key="1">
    <citation type="submission" date="2015-01" db="EMBL/GenBank/DDBJ databases">
        <title>Evolution of Trichinella species and genotypes.</title>
        <authorList>
            <person name="Korhonen P.K."/>
            <person name="Edoardo P."/>
            <person name="Giuseppe L.R."/>
            <person name="Gasser R.B."/>
        </authorList>
    </citation>
    <scope>NUCLEOTIDE SEQUENCE [LARGE SCALE GENOMIC DNA]</scope>
    <source>
        <strain evidence="1">ISS417</strain>
    </source>
</reference>
<comment type="caution">
    <text evidence="1">The sequence shown here is derived from an EMBL/GenBank/DDBJ whole genome shotgun (WGS) entry which is preliminary data.</text>
</comment>
<accession>A0A0V0UHM8</accession>
<dbReference type="EMBL" id="JYDJ01000004">
    <property type="protein sequence ID" value="KRX50635.1"/>
    <property type="molecule type" value="Genomic_DNA"/>
</dbReference>
<dbReference type="Proteomes" id="UP000055048">
    <property type="component" value="Unassembled WGS sequence"/>
</dbReference>
<gene>
    <name evidence="1" type="ORF">T05_12049</name>
</gene>
<sequence>MHVCKFFLLRAEKRFWAFALAAVSNSLADSMFLCFSLYPAVIIKCSLKAVVLVADPPQNLQYFHVLFTGKTTNKMH</sequence>
<proteinExistence type="predicted"/>
<organism evidence="1 2">
    <name type="scientific">Trichinella murrelli</name>
    <dbReference type="NCBI Taxonomy" id="144512"/>
    <lineage>
        <taxon>Eukaryota</taxon>
        <taxon>Metazoa</taxon>
        <taxon>Ecdysozoa</taxon>
        <taxon>Nematoda</taxon>
        <taxon>Enoplea</taxon>
        <taxon>Dorylaimia</taxon>
        <taxon>Trichinellida</taxon>
        <taxon>Trichinellidae</taxon>
        <taxon>Trichinella</taxon>
    </lineage>
</organism>
<evidence type="ECO:0000313" key="1">
    <source>
        <dbReference type="EMBL" id="KRX50635.1"/>
    </source>
</evidence>